<accession>A0A3G2UKB9</accession>
<keyword evidence="3" id="KW-0378">Hydrolase</keyword>
<name>A0A3G2UKB9_SPHYA</name>
<dbReference type="EMBL" id="CP033227">
    <property type="protein sequence ID" value="AYO75640.1"/>
    <property type="molecule type" value="Genomic_DNA"/>
</dbReference>
<geneLocation type="plasmid" evidence="4">
    <name>pf1</name>
</geneLocation>
<dbReference type="EMBL" id="CP033227">
    <property type="protein sequence ID" value="AYO75647.1"/>
    <property type="molecule type" value="Genomic_DNA"/>
</dbReference>
<protein>
    <submittedName>
        <fullName evidence="3">Alpha/beta fold hydrolase</fullName>
    </submittedName>
</protein>
<organism evidence="3 4">
    <name type="scientific">Sphingobium yanoikuyae</name>
    <name type="common">Sphingomonas yanoikuyae</name>
    <dbReference type="NCBI Taxonomy" id="13690"/>
    <lineage>
        <taxon>Bacteria</taxon>
        <taxon>Pseudomonadati</taxon>
        <taxon>Pseudomonadota</taxon>
        <taxon>Alphaproteobacteria</taxon>
        <taxon>Sphingomonadales</taxon>
        <taxon>Sphingomonadaceae</taxon>
        <taxon>Sphingobium</taxon>
    </lineage>
</organism>
<dbReference type="Proteomes" id="UP000280708">
    <property type="component" value="Plasmid pF1"/>
</dbReference>
<geneLocation type="plasmid" evidence="3">
    <name>pF1</name>
</geneLocation>
<dbReference type="GO" id="GO:0004806">
    <property type="term" value="F:triacylglycerol lipase activity"/>
    <property type="evidence" value="ECO:0007669"/>
    <property type="project" value="TreeGrafter"/>
</dbReference>
<dbReference type="SUPFAM" id="SSF53474">
    <property type="entry name" value="alpha/beta-Hydrolases"/>
    <property type="match status" value="1"/>
</dbReference>
<dbReference type="PANTHER" id="PTHR43433">
    <property type="entry name" value="HYDROLASE, ALPHA/BETA FOLD FAMILY PROTEIN"/>
    <property type="match status" value="1"/>
</dbReference>
<reference evidence="3 4" key="1">
    <citation type="submission" date="2018-10" db="EMBL/GenBank/DDBJ databases">
        <title>Characterization and genome analysis of a novel bacterium Sphingobium yanoikuyae SJTF8 capable of degrading PAHs.</title>
        <authorList>
            <person name="Yin C."/>
            <person name="Xiong W."/>
            <person name="Liang R."/>
        </authorList>
    </citation>
    <scope>NUCLEOTIDE SEQUENCE [LARGE SCALE GENOMIC DNA]</scope>
    <source>
        <strain evidence="3 4">SJTF8</strain>
        <plasmid evidence="3">pF1</plasmid>
        <plasmid evidence="4">pf1</plasmid>
    </source>
</reference>
<evidence type="ECO:0000313" key="4">
    <source>
        <dbReference type="Proteomes" id="UP000280708"/>
    </source>
</evidence>
<proteinExistence type="predicted"/>
<dbReference type="GO" id="GO:0046503">
    <property type="term" value="P:glycerolipid catabolic process"/>
    <property type="evidence" value="ECO:0007669"/>
    <property type="project" value="TreeGrafter"/>
</dbReference>
<evidence type="ECO:0000313" key="3">
    <source>
        <dbReference type="EMBL" id="AYO75647.1"/>
    </source>
</evidence>
<gene>
    <name evidence="2" type="ORF">EBF16_01195</name>
    <name evidence="3" type="ORF">EBF16_01240</name>
</gene>
<dbReference type="Pfam" id="PF00561">
    <property type="entry name" value="Abhydrolase_1"/>
    <property type="match status" value="1"/>
</dbReference>
<evidence type="ECO:0000259" key="1">
    <source>
        <dbReference type="Pfam" id="PF00561"/>
    </source>
</evidence>
<evidence type="ECO:0000313" key="2">
    <source>
        <dbReference type="EMBL" id="AYO75640.1"/>
    </source>
</evidence>
<dbReference type="Gene3D" id="3.40.50.1820">
    <property type="entry name" value="alpha/beta hydrolase"/>
    <property type="match status" value="1"/>
</dbReference>
<dbReference type="InterPro" id="IPR029058">
    <property type="entry name" value="AB_hydrolase_fold"/>
</dbReference>
<feature type="domain" description="AB hydrolase-1" evidence="1">
    <location>
        <begin position="18"/>
        <end position="272"/>
    </location>
</feature>
<dbReference type="PANTHER" id="PTHR43433:SF5">
    <property type="entry name" value="AB HYDROLASE-1 DOMAIN-CONTAINING PROTEIN"/>
    <property type="match status" value="1"/>
</dbReference>
<keyword evidence="3" id="KW-0614">Plasmid</keyword>
<dbReference type="InterPro" id="IPR000073">
    <property type="entry name" value="AB_hydrolase_1"/>
</dbReference>
<dbReference type="RefSeq" id="WP_122129107.1">
    <property type="nucleotide sequence ID" value="NZ_CP033227.1"/>
</dbReference>
<dbReference type="AlphaFoldDB" id="A0A3G2UKB9"/>
<sequence length="301" mass="32116">MTERFVPEWMQFGPADAPVVLLAMGAGEQLVHWPRSLIDGLTDEGYSVVVYDARDVGPGPRFDRDWPMDPRPVLGALAQGQDVALPYTLDDMAADMIAVLDQVGASSGHLVGISLGAMQAQLAAAAFPARVTSLTSIMSNSGNPAMPPPNVEVTAGLIAPVDTTLDEDAQVQRFIAVRAAMAGSRFQRDEAEWRTVARRSLSRGAPPSGTVRQIAASMASRDRHLRLADITAPTLVLHGSDDPVMPMAGAQDTADRIPGARLQVIEGMGHDLSEALGAALVPVLVDHFRIAERTEQKEVSR</sequence>
<dbReference type="PRINTS" id="PR00111">
    <property type="entry name" value="ABHYDROLASE"/>
</dbReference>
<dbReference type="InterPro" id="IPR050471">
    <property type="entry name" value="AB_hydrolase"/>
</dbReference>